<keyword evidence="1" id="KW-0812">Transmembrane</keyword>
<keyword evidence="1" id="KW-1133">Transmembrane helix</keyword>
<dbReference type="EMBL" id="CP031699">
    <property type="protein sequence ID" value="QEY24793.1"/>
    <property type="molecule type" value="Genomic_DNA"/>
</dbReference>
<protein>
    <submittedName>
        <fullName evidence="2">Uncharacterized protein</fullName>
    </submittedName>
</protein>
<keyword evidence="1" id="KW-0472">Membrane</keyword>
<dbReference type="KEGG" id="naq:D0T90_10205"/>
<proteinExistence type="predicted"/>
<organism evidence="2 3">
    <name type="scientific">Neisseria animalis</name>
    <dbReference type="NCBI Taxonomy" id="492"/>
    <lineage>
        <taxon>Bacteria</taxon>
        <taxon>Pseudomonadati</taxon>
        <taxon>Pseudomonadota</taxon>
        <taxon>Betaproteobacteria</taxon>
        <taxon>Neisseriales</taxon>
        <taxon>Neisseriaceae</taxon>
        <taxon>Neisseria</taxon>
    </lineage>
</organism>
<accession>A0A5P3MT62</accession>
<keyword evidence="3" id="KW-1185">Reference proteome</keyword>
<evidence type="ECO:0000313" key="2">
    <source>
        <dbReference type="EMBL" id="QEY24793.1"/>
    </source>
</evidence>
<dbReference type="Proteomes" id="UP000325536">
    <property type="component" value="Chromosome"/>
</dbReference>
<dbReference type="AlphaFoldDB" id="A0A5P3MT62"/>
<sequence>MLKTVKRREAGTLRRFFIQSLTNIDLSGWVEKMPDKLETSVRARRFLWFVAWSLFLFAAAALVNAIKWW</sequence>
<gene>
    <name evidence="2" type="ORF">D0T90_10205</name>
</gene>
<name>A0A5P3MT62_NEIAN</name>
<feature type="transmembrane region" description="Helical" evidence="1">
    <location>
        <begin position="46"/>
        <end position="66"/>
    </location>
</feature>
<reference evidence="2 3" key="1">
    <citation type="submission" date="2018-08" db="EMBL/GenBank/DDBJ databases">
        <title>Neisseria animalis ATCC 49930 complete genome.</title>
        <authorList>
            <person name="Veseli I.A."/>
            <person name="Mascarenhas dos Santos A.C."/>
            <person name="Buttler R."/>
            <person name="Pombert J.-F."/>
        </authorList>
    </citation>
    <scope>NUCLEOTIDE SEQUENCE [LARGE SCALE GENOMIC DNA]</scope>
    <source>
        <strain evidence="2 3">ATCC 49930</strain>
    </source>
</reference>
<evidence type="ECO:0000313" key="3">
    <source>
        <dbReference type="Proteomes" id="UP000325536"/>
    </source>
</evidence>
<evidence type="ECO:0000256" key="1">
    <source>
        <dbReference type="SAM" id="Phobius"/>
    </source>
</evidence>